<dbReference type="AlphaFoldDB" id="A0A410RSC2"/>
<proteinExistence type="predicted"/>
<dbReference type="Proteomes" id="UP000288758">
    <property type="component" value="Chromosome"/>
</dbReference>
<feature type="region of interest" description="Disordered" evidence="1">
    <location>
        <begin position="19"/>
        <end position="77"/>
    </location>
</feature>
<name>A0A410RSC2_CORCK</name>
<dbReference type="EMBL" id="CP034669">
    <property type="protein sequence ID" value="QAT84797.1"/>
    <property type="molecule type" value="Genomic_DNA"/>
</dbReference>
<reference evidence="2 3" key="1">
    <citation type="submission" date="2018-12" db="EMBL/GenBank/DDBJ databases">
        <title>Complete Genome Sequence of the Corallopyronin A producing Myxobacterium Corallococcus coralloides B035.</title>
        <authorList>
            <person name="Bouhired S.M."/>
            <person name="Rupp O."/>
            <person name="Blom J."/>
            <person name="Schaeberle T.F."/>
            <person name="Kehraus S."/>
            <person name="Schiefer A."/>
            <person name="Pfarr K."/>
            <person name="Goesmann A."/>
            <person name="Hoerauf A."/>
            <person name="Koenig G.M."/>
        </authorList>
    </citation>
    <scope>NUCLEOTIDE SEQUENCE [LARGE SCALE GENOMIC DNA]</scope>
    <source>
        <strain evidence="2 3">B035</strain>
    </source>
</reference>
<gene>
    <name evidence="2" type="ORF">EJ065_3233</name>
</gene>
<evidence type="ECO:0000256" key="1">
    <source>
        <dbReference type="SAM" id="MobiDB-lite"/>
    </source>
</evidence>
<organism evidence="2 3">
    <name type="scientific">Corallococcus coralloides</name>
    <name type="common">Myxococcus coralloides</name>
    <dbReference type="NCBI Taxonomy" id="184914"/>
    <lineage>
        <taxon>Bacteria</taxon>
        <taxon>Pseudomonadati</taxon>
        <taxon>Myxococcota</taxon>
        <taxon>Myxococcia</taxon>
        <taxon>Myxococcales</taxon>
        <taxon>Cystobacterineae</taxon>
        <taxon>Myxococcaceae</taxon>
        <taxon>Corallococcus</taxon>
    </lineage>
</organism>
<sequence length="77" mass="8020">MPKVTIEVPEGFEDSVKALEERKRPPRAATPAIPHGTSLAGRLPAESANDGNVRLPSGVAAKPEADGRIPDGQSPNP</sequence>
<evidence type="ECO:0000313" key="3">
    <source>
        <dbReference type="Proteomes" id="UP000288758"/>
    </source>
</evidence>
<protein>
    <submittedName>
        <fullName evidence="2">Uncharacterized protein</fullName>
    </submittedName>
</protein>
<evidence type="ECO:0000313" key="2">
    <source>
        <dbReference type="EMBL" id="QAT84797.1"/>
    </source>
</evidence>
<accession>A0A410RSC2</accession>